<dbReference type="OrthoDB" id="301185at2759"/>
<evidence type="ECO:0000313" key="4">
    <source>
        <dbReference type="Proteomes" id="UP000689195"/>
    </source>
</evidence>
<evidence type="ECO:0000256" key="1">
    <source>
        <dbReference type="SAM" id="Coils"/>
    </source>
</evidence>
<accession>A0A8S1VF63</accession>
<evidence type="ECO:0008006" key="5">
    <source>
        <dbReference type="Google" id="ProtNLM"/>
    </source>
</evidence>
<keyword evidence="4" id="KW-1185">Reference proteome</keyword>
<comment type="caution">
    <text evidence="3">The sequence shown here is derived from an EMBL/GenBank/DDBJ whole genome shotgun (WGS) entry which is preliminary data.</text>
</comment>
<feature type="transmembrane region" description="Helical" evidence="2">
    <location>
        <begin position="46"/>
        <end position="66"/>
    </location>
</feature>
<keyword evidence="2" id="KW-0812">Transmembrane</keyword>
<sequence length="461" mass="54910">MVIRPILKNLHNNKACPQFTLLYCLFVSITISILDQDDSQTNKEQYTLGIVLIVFSEIIIIVSMCQNYNLRKTIQWTLFCLKLIGMALMFNKNPHQIILYLGSILSQFVYLNQFSSHQETNEIQQTYSQVNNIIQQFLDSQNKWSKQMRIRLQFIQGIQTTKQLTIKEQFQIEKILTYSINSEMWKNKFNKYILQLQSIYKEQFIRYQIVNQRLKNNFQILVSRLNSYGKKLDDEFYLSTQISSLTFKDKNQFNQNSLNLLDSLRNSQSKIIEWLNNEESNLNETITLLLKESELLKDQLNEKEQQFLSNAVNQFANILMSLNFDKQQLTYNIIQQQSDLRQLKHKYIRRLNKIKQFQQQVSFGECKEIEFNQIQSLELHFKDRIKQLCQEDQTTLLEKQINETVDEILQIFKEKQRLEDENLSLKGLLTQTESQLMFEESQRLLTKNDESFAQSKICTHR</sequence>
<proteinExistence type="predicted"/>
<keyword evidence="1" id="KW-0175">Coiled coil</keyword>
<reference evidence="3" key="1">
    <citation type="submission" date="2021-01" db="EMBL/GenBank/DDBJ databases">
        <authorList>
            <consortium name="Genoscope - CEA"/>
            <person name="William W."/>
        </authorList>
    </citation>
    <scope>NUCLEOTIDE SEQUENCE</scope>
</reference>
<gene>
    <name evidence="3" type="ORF">PPENT_87.1.T0620253</name>
</gene>
<evidence type="ECO:0000313" key="3">
    <source>
        <dbReference type="EMBL" id="CAD8175261.1"/>
    </source>
</evidence>
<keyword evidence="2" id="KW-1133">Transmembrane helix</keyword>
<protein>
    <recommendedName>
        <fullName evidence="5">Transmembrane protein</fullName>
    </recommendedName>
</protein>
<name>A0A8S1VF63_9CILI</name>
<keyword evidence="2" id="KW-0472">Membrane</keyword>
<feature type="coiled-coil region" evidence="1">
    <location>
        <begin position="401"/>
        <end position="435"/>
    </location>
</feature>
<dbReference type="AlphaFoldDB" id="A0A8S1VF63"/>
<feature type="transmembrane region" description="Helical" evidence="2">
    <location>
        <begin position="15"/>
        <end position="34"/>
    </location>
</feature>
<dbReference type="EMBL" id="CAJJDO010000062">
    <property type="protein sequence ID" value="CAD8175261.1"/>
    <property type="molecule type" value="Genomic_DNA"/>
</dbReference>
<organism evidence="3 4">
    <name type="scientific">Paramecium pentaurelia</name>
    <dbReference type="NCBI Taxonomy" id="43138"/>
    <lineage>
        <taxon>Eukaryota</taxon>
        <taxon>Sar</taxon>
        <taxon>Alveolata</taxon>
        <taxon>Ciliophora</taxon>
        <taxon>Intramacronucleata</taxon>
        <taxon>Oligohymenophorea</taxon>
        <taxon>Peniculida</taxon>
        <taxon>Parameciidae</taxon>
        <taxon>Paramecium</taxon>
    </lineage>
</organism>
<evidence type="ECO:0000256" key="2">
    <source>
        <dbReference type="SAM" id="Phobius"/>
    </source>
</evidence>
<dbReference type="Proteomes" id="UP000689195">
    <property type="component" value="Unassembled WGS sequence"/>
</dbReference>